<reference evidence="3 4" key="1">
    <citation type="journal article" date="2014" name="PLoS Genet.">
        <title>Comparative Genomic Analysis of N2-Fixing and Non-N2-Fixing Paenibacillus spp.: Organization, Evolution and Expression of the Nitrogen Fixation Genes.</title>
        <authorList>
            <person name="Xie J.B."/>
            <person name="Du Z."/>
            <person name="Bai L."/>
            <person name="Tian C."/>
            <person name="Zhang Y."/>
            <person name="Xie J.Y."/>
            <person name="Wang T."/>
            <person name="Liu X."/>
            <person name="Chen X."/>
            <person name="Cheng Q."/>
            <person name="Chen S."/>
            <person name="Li J."/>
        </authorList>
    </citation>
    <scope>NUCLEOTIDE SEQUENCE [LARGE SCALE GENOMIC DNA]</scope>
    <source>
        <strain evidence="3 4">T27</strain>
    </source>
</reference>
<dbReference type="InterPro" id="IPR039424">
    <property type="entry name" value="SBP_5"/>
</dbReference>
<dbReference type="GO" id="GO:0042597">
    <property type="term" value="C:periplasmic space"/>
    <property type="evidence" value="ECO:0007669"/>
    <property type="project" value="UniProtKB-ARBA"/>
</dbReference>
<gene>
    <name evidence="3" type="ORF">PSAB_10445</name>
</gene>
<feature type="region of interest" description="Disordered" evidence="1">
    <location>
        <begin position="244"/>
        <end position="341"/>
    </location>
</feature>
<dbReference type="GO" id="GO:0015833">
    <property type="term" value="P:peptide transport"/>
    <property type="evidence" value="ECO:0007669"/>
    <property type="project" value="TreeGrafter"/>
</dbReference>
<dbReference type="PATRIC" id="fig|1268072.3.peg.2179"/>
<dbReference type="SUPFAM" id="SSF53850">
    <property type="entry name" value="Periplasmic binding protein-like II"/>
    <property type="match status" value="2"/>
</dbReference>
<accession>X4ZZD2</accession>
<dbReference type="eggNOG" id="COG4533">
    <property type="taxonomic scope" value="Bacteria"/>
</dbReference>
<dbReference type="STRING" id="1268072.PSAB_10445"/>
<dbReference type="Pfam" id="PF00496">
    <property type="entry name" value="SBP_bac_5"/>
    <property type="match status" value="1"/>
</dbReference>
<feature type="domain" description="Solute-binding protein family 5" evidence="2">
    <location>
        <begin position="26"/>
        <end position="235"/>
    </location>
</feature>
<dbReference type="EMBL" id="CP004078">
    <property type="protein sequence ID" value="AHV97019.1"/>
    <property type="molecule type" value="Genomic_DNA"/>
</dbReference>
<feature type="compositionally biased region" description="Gly residues" evidence="1">
    <location>
        <begin position="301"/>
        <end position="310"/>
    </location>
</feature>
<dbReference type="PIRSF" id="PIRSF002741">
    <property type="entry name" value="MppA"/>
    <property type="match status" value="1"/>
</dbReference>
<dbReference type="PANTHER" id="PTHR30290">
    <property type="entry name" value="PERIPLASMIC BINDING COMPONENT OF ABC TRANSPORTER"/>
    <property type="match status" value="1"/>
</dbReference>
<dbReference type="HOGENOM" id="CLU_017028_12_4_9"/>
<feature type="compositionally biased region" description="Low complexity" evidence="1">
    <location>
        <begin position="263"/>
        <end position="300"/>
    </location>
</feature>
<dbReference type="Proteomes" id="UP000019772">
    <property type="component" value="Chromosome"/>
</dbReference>
<evidence type="ECO:0000256" key="1">
    <source>
        <dbReference type="SAM" id="MobiDB-lite"/>
    </source>
</evidence>
<sequence length="510" mass="55117">MNLLAESFVPSHVYDGLVRTGAGGEEIVPGLAHAWETDGTRTSWTFHLRKEVLLHNGAILDADDVVHSFSRLIRMPRGRLYSFILRDMVEVKALNRLTVSIRLKTPNELFLSFLCTSRAAVVPREPERSLEGRFVTKPVGTGPFKVAEWNDGFYVLEAFPHYFQGRAQLDRVEILHVPWDAEPDVADAEFPFHIIQNPRPEESASLSRIHTETSVRKFLTCNTKKAGPLSDPAVRADVMSCLGRLDEPENGSGPHDPGGITGNPGISSNPGISGTIGIPGSSGDSGTDAVPGVPGTVGAPGDIGGSGSDGTTGNPGAFDVPDSNPRVSGVPGDSGVPSPTGTCRPAAFGAAGSLSGLSLRIATIPQYAADARLVAARLAQRGISAAIISVPPEEFKGPVRMEADLILFALVRDRDEQLRLFDLYQTLAEHVTPLARAEIEAELHLIAREPGHAARAEAFSRIEGRLIRERELHILYEKPVETAYLPSVRGVRFNSQGWIDLRHVWFPQPV</sequence>
<organism evidence="3 4">
    <name type="scientific">Paenibacillus sabinae T27</name>
    <dbReference type="NCBI Taxonomy" id="1268072"/>
    <lineage>
        <taxon>Bacteria</taxon>
        <taxon>Bacillati</taxon>
        <taxon>Bacillota</taxon>
        <taxon>Bacilli</taxon>
        <taxon>Bacillales</taxon>
        <taxon>Paenibacillaceae</taxon>
        <taxon>Paenibacillus</taxon>
    </lineage>
</organism>
<evidence type="ECO:0000313" key="3">
    <source>
        <dbReference type="EMBL" id="AHV97019.1"/>
    </source>
</evidence>
<protein>
    <submittedName>
        <fullName evidence="3">ABC transporter periplasmic protein</fullName>
    </submittedName>
</protein>
<dbReference type="PANTHER" id="PTHR30290:SF72">
    <property type="entry name" value="HTH-TYPE TRANSCRIPTIONAL REGULATOR SGRR"/>
    <property type="match status" value="1"/>
</dbReference>
<dbReference type="RefSeq" id="WP_025334556.1">
    <property type="nucleotide sequence ID" value="NZ_CP004078.1"/>
</dbReference>
<dbReference type="AlphaFoldDB" id="X4ZZD2"/>
<name>X4ZZD2_9BACL</name>
<dbReference type="Gene3D" id="3.40.190.10">
    <property type="entry name" value="Periplasmic binding protein-like II"/>
    <property type="match status" value="1"/>
</dbReference>
<evidence type="ECO:0000313" key="4">
    <source>
        <dbReference type="Proteomes" id="UP000019772"/>
    </source>
</evidence>
<dbReference type="GO" id="GO:1904680">
    <property type="term" value="F:peptide transmembrane transporter activity"/>
    <property type="evidence" value="ECO:0007669"/>
    <property type="project" value="TreeGrafter"/>
</dbReference>
<dbReference type="InterPro" id="IPR030678">
    <property type="entry name" value="Peptide/Ni-bd"/>
</dbReference>
<dbReference type="KEGG" id="psab:PSAB_10445"/>
<keyword evidence="4" id="KW-1185">Reference proteome</keyword>
<dbReference type="InterPro" id="IPR000914">
    <property type="entry name" value="SBP_5_dom"/>
</dbReference>
<evidence type="ECO:0000259" key="2">
    <source>
        <dbReference type="Pfam" id="PF00496"/>
    </source>
</evidence>
<dbReference type="GO" id="GO:0043190">
    <property type="term" value="C:ATP-binding cassette (ABC) transporter complex"/>
    <property type="evidence" value="ECO:0007669"/>
    <property type="project" value="InterPro"/>
</dbReference>
<proteinExistence type="predicted"/>